<accession>A0A8D0BD60</accession>
<proteinExistence type="predicted"/>
<dbReference type="OMA" id="LIMKAQF"/>
<protein>
    <recommendedName>
        <fullName evidence="4">PB1 domain-containing protein</fullName>
    </recommendedName>
</protein>
<dbReference type="Ensembl" id="ENSSMRT00000007450.1">
    <property type="protein sequence ID" value="ENSSMRP00000006353.1"/>
    <property type="gene ID" value="ENSSMRG00000005143.1"/>
</dbReference>
<feature type="compositionally biased region" description="Polar residues" evidence="1">
    <location>
        <begin position="130"/>
        <end position="146"/>
    </location>
</feature>
<reference evidence="2" key="1">
    <citation type="submission" date="2025-08" db="UniProtKB">
        <authorList>
            <consortium name="Ensembl"/>
        </authorList>
    </citation>
    <scope>IDENTIFICATION</scope>
</reference>
<dbReference type="Proteomes" id="UP000694421">
    <property type="component" value="Unplaced"/>
</dbReference>
<evidence type="ECO:0000313" key="3">
    <source>
        <dbReference type="Proteomes" id="UP000694421"/>
    </source>
</evidence>
<evidence type="ECO:0000313" key="2">
    <source>
        <dbReference type="Ensembl" id="ENSSMRP00000006353.1"/>
    </source>
</evidence>
<dbReference type="GO" id="GO:0048208">
    <property type="term" value="P:COPII vesicle coating"/>
    <property type="evidence" value="ECO:0007669"/>
    <property type="project" value="InterPro"/>
</dbReference>
<feature type="region of interest" description="Disordered" evidence="1">
    <location>
        <begin position="110"/>
        <end position="147"/>
    </location>
</feature>
<keyword evidence="3" id="KW-1185">Reference proteome</keyword>
<evidence type="ECO:0000256" key="1">
    <source>
        <dbReference type="SAM" id="MobiDB-lite"/>
    </source>
</evidence>
<dbReference type="GeneTree" id="ENSGT00510000047809"/>
<dbReference type="Gene3D" id="3.10.20.90">
    <property type="entry name" value="Phosphatidylinositol 3-kinase Catalytic Subunit, Chain A, domain 1"/>
    <property type="match status" value="1"/>
</dbReference>
<dbReference type="InterPro" id="IPR033512">
    <property type="entry name" value="TFG"/>
</dbReference>
<dbReference type="GO" id="GO:0042802">
    <property type="term" value="F:identical protein binding"/>
    <property type="evidence" value="ECO:0007669"/>
    <property type="project" value="InterPro"/>
</dbReference>
<dbReference type="PANTHER" id="PTHR15335">
    <property type="entry name" value="PROTEIN TFG"/>
    <property type="match status" value="1"/>
</dbReference>
<organism evidence="2 3">
    <name type="scientific">Salvator merianae</name>
    <name type="common">Argentine black and white tegu</name>
    <name type="synonym">Tupinambis merianae</name>
    <dbReference type="NCBI Taxonomy" id="96440"/>
    <lineage>
        <taxon>Eukaryota</taxon>
        <taxon>Metazoa</taxon>
        <taxon>Chordata</taxon>
        <taxon>Craniata</taxon>
        <taxon>Vertebrata</taxon>
        <taxon>Euteleostomi</taxon>
        <taxon>Lepidosauria</taxon>
        <taxon>Squamata</taxon>
        <taxon>Bifurcata</taxon>
        <taxon>Unidentata</taxon>
        <taxon>Episquamata</taxon>
        <taxon>Laterata</taxon>
        <taxon>Teiioidea</taxon>
        <taxon>Teiidae</taxon>
        <taxon>Salvator</taxon>
    </lineage>
</organism>
<dbReference type="GO" id="GO:0070971">
    <property type="term" value="C:endoplasmic reticulum exit site"/>
    <property type="evidence" value="ECO:0007669"/>
    <property type="project" value="TreeGrafter"/>
</dbReference>
<dbReference type="SUPFAM" id="SSF54277">
    <property type="entry name" value="CAD &amp; PB1 domains"/>
    <property type="match status" value="1"/>
</dbReference>
<sequence>MSGKLTIKVQIGDDIRKIPIHNEDISYDELVLMVKNEVTIKYNDEDGHLINTFDSSDFLFTTHCSRIFKLPLFVNGQSRPLESNQLKYLCVNRPKVNCLLDCLEPPAESGLSTDLPENDVAEGTEDKPFTTDSTVKPSTQVRSKTPQCPCRTLGDTF</sequence>
<name>A0A8D0BD60_SALMN</name>
<reference evidence="2" key="2">
    <citation type="submission" date="2025-09" db="UniProtKB">
        <authorList>
            <consortium name="Ensembl"/>
        </authorList>
    </citation>
    <scope>IDENTIFICATION</scope>
</reference>
<dbReference type="AlphaFoldDB" id="A0A8D0BD60"/>
<evidence type="ECO:0008006" key="4">
    <source>
        <dbReference type="Google" id="ProtNLM"/>
    </source>
</evidence>
<dbReference type="PANTHER" id="PTHR15335:SF7">
    <property type="entry name" value="PROTEIN TFG"/>
    <property type="match status" value="1"/>
</dbReference>